<proteinExistence type="predicted"/>
<organism evidence="1 2">
    <name type="scientific">Stagnihabitans tardus</name>
    <dbReference type="NCBI Taxonomy" id="2699202"/>
    <lineage>
        <taxon>Bacteria</taxon>
        <taxon>Pseudomonadati</taxon>
        <taxon>Pseudomonadota</taxon>
        <taxon>Alphaproteobacteria</taxon>
        <taxon>Rhodobacterales</taxon>
        <taxon>Paracoccaceae</taxon>
        <taxon>Stagnihabitans</taxon>
    </lineage>
</organism>
<comment type="caution">
    <text evidence="1">The sequence shown here is derived from an EMBL/GenBank/DDBJ whole genome shotgun (WGS) entry which is preliminary data.</text>
</comment>
<sequence length="89" mass="9786">MSLLARLFGKAPAKTQDPILHKDCRIFPEPQKAPGGFRVAARIEKDFDGQTRTHNLIRSDIHASLDDATEASLAKARLAIDQLGDTIFS</sequence>
<dbReference type="RefSeq" id="WP_168773918.1">
    <property type="nucleotide sequence ID" value="NZ_JAABNR010000004.1"/>
</dbReference>
<evidence type="ECO:0000313" key="2">
    <source>
        <dbReference type="Proteomes" id="UP001193501"/>
    </source>
</evidence>
<keyword evidence="2" id="KW-1185">Reference proteome</keyword>
<accession>A0AAE4Y8W6</accession>
<evidence type="ECO:0000313" key="1">
    <source>
        <dbReference type="EMBL" id="NBZ87116.1"/>
    </source>
</evidence>
<protein>
    <recommendedName>
        <fullName evidence="3">Transcriptional activator HlyU</fullName>
    </recommendedName>
</protein>
<evidence type="ECO:0008006" key="3">
    <source>
        <dbReference type="Google" id="ProtNLM"/>
    </source>
</evidence>
<dbReference type="EMBL" id="JAABNR010000004">
    <property type="protein sequence ID" value="NBZ87116.1"/>
    <property type="molecule type" value="Genomic_DNA"/>
</dbReference>
<reference evidence="1" key="1">
    <citation type="submission" date="2020-01" db="EMBL/GenBank/DDBJ databases">
        <authorList>
            <person name="Chen W.-M."/>
        </authorList>
    </citation>
    <scope>NUCLEOTIDE SEQUENCE</scope>
    <source>
        <strain evidence="1">CYK-10</strain>
    </source>
</reference>
<dbReference type="AlphaFoldDB" id="A0AAE4Y8W6"/>
<dbReference type="InterPro" id="IPR018772">
    <property type="entry name" value="Transcription_activator_HlyU"/>
</dbReference>
<gene>
    <name evidence="1" type="ORF">GV832_05945</name>
</gene>
<dbReference type="Proteomes" id="UP001193501">
    <property type="component" value="Unassembled WGS sequence"/>
</dbReference>
<dbReference type="Pfam" id="PF10115">
    <property type="entry name" value="HlyU"/>
    <property type="match status" value="1"/>
</dbReference>
<name>A0AAE4Y8W6_9RHOB</name>